<dbReference type="EMBL" id="CP001812">
    <property type="protein sequence ID" value="ADL36300.1"/>
    <property type="molecule type" value="Genomic_DNA"/>
</dbReference>
<name>E0S4G8_BUTPB</name>
<dbReference type="RefSeq" id="WP_013282949.1">
    <property type="nucleotide sequence ID" value="NC_014389.1"/>
</dbReference>
<keyword evidence="2" id="KW-1185">Reference proteome</keyword>
<dbReference type="HOGENOM" id="CLU_2987930_0_0_9"/>
<evidence type="ECO:0000313" key="2">
    <source>
        <dbReference type="Proteomes" id="UP000001299"/>
    </source>
</evidence>
<dbReference type="KEGG" id="bpb:bpr_II363"/>
<dbReference type="Proteomes" id="UP000001299">
    <property type="component" value="Plasmid pCY360"/>
</dbReference>
<sequence>MTKEKKQKMELIKGAAGMSRACIDFTSVKSGRIFEDRRYKAKNDFGKNQIRDYMKEM</sequence>
<evidence type="ECO:0000313" key="1">
    <source>
        <dbReference type="EMBL" id="ADL36300.1"/>
    </source>
</evidence>
<gene>
    <name evidence="1" type="ordered locus">bpr_II363</name>
</gene>
<dbReference type="AlphaFoldDB" id="E0S4G8"/>
<reference evidence="1 2" key="1">
    <citation type="journal article" date="2010" name="PLoS ONE">
        <title>The glycobiome of the rumen bacterium Butyrivibrio proteoclasticus B316(T) highlights adaptation to a polysaccharide-rich environment.</title>
        <authorList>
            <person name="Kelly W.J."/>
            <person name="Leahy S.C."/>
            <person name="Altermann E."/>
            <person name="Yeoman C.J."/>
            <person name="Dunne J.C."/>
            <person name="Kong Z."/>
            <person name="Pacheco D.M."/>
            <person name="Li D."/>
            <person name="Noel S.J."/>
            <person name="Moon C.D."/>
            <person name="Cookson A.L."/>
            <person name="Attwood G.T."/>
        </authorList>
    </citation>
    <scope>NUCLEOTIDE SEQUENCE [LARGE SCALE GENOMIC DNA]</scope>
    <source>
        <strain evidence="2">ATCC 51982 / DSM 14932 / B316</strain>
        <plasmid evidence="2">Plasmid pCY360</plasmid>
    </source>
</reference>
<organism evidence="1 2">
    <name type="scientific">Butyrivibrio proteoclasticus (strain ATCC 51982 / DSM 14932 / B316)</name>
    <name type="common">Clostridium proteoclasticum</name>
    <dbReference type="NCBI Taxonomy" id="515622"/>
    <lineage>
        <taxon>Bacteria</taxon>
        <taxon>Bacillati</taxon>
        <taxon>Bacillota</taxon>
        <taxon>Clostridia</taxon>
        <taxon>Lachnospirales</taxon>
        <taxon>Lachnospiraceae</taxon>
        <taxon>Butyrivibrio</taxon>
    </lineage>
</organism>
<protein>
    <submittedName>
        <fullName evidence="1">Uncharacterized protein</fullName>
    </submittedName>
</protein>
<accession>E0S4G8</accession>
<proteinExistence type="predicted"/>
<geneLocation type="plasmid" evidence="1 2">
    <name>pCY360</name>
</geneLocation>
<keyword evidence="1" id="KW-0614">Plasmid</keyword>